<dbReference type="EMBL" id="LQCI01000009">
    <property type="protein sequence ID" value="KZB86279.1"/>
    <property type="molecule type" value="Genomic_DNA"/>
</dbReference>
<dbReference type="Proteomes" id="UP000186883">
    <property type="component" value="Unassembled WGS sequence"/>
</dbReference>
<evidence type="ECO:0000256" key="1">
    <source>
        <dbReference type="ARBA" id="ARBA00007689"/>
    </source>
</evidence>
<gene>
    <name evidence="4" type="ORF">ATP06_0237720</name>
    <name evidence="3" type="ORF">AVL48_27190</name>
</gene>
<keyword evidence="6" id="KW-1185">Reference proteome</keyword>
<dbReference type="SUPFAM" id="SSF54909">
    <property type="entry name" value="Dimeric alpha+beta barrel"/>
    <property type="match status" value="1"/>
</dbReference>
<name>A0A154MS34_9PSEU</name>
<dbReference type="PANTHER" id="PTHR35174">
    <property type="entry name" value="BLL7171 PROTEIN-RELATED"/>
    <property type="match status" value="1"/>
</dbReference>
<dbReference type="PANTHER" id="PTHR35174:SF3">
    <property type="entry name" value="BLL7171 PROTEIN"/>
    <property type="match status" value="1"/>
</dbReference>
<dbReference type="Gene3D" id="3.30.70.1060">
    <property type="entry name" value="Dimeric alpha+beta barrel"/>
    <property type="match status" value="1"/>
</dbReference>
<proteinExistence type="inferred from homology"/>
<protein>
    <recommendedName>
        <fullName evidence="2">YCII-related domain-containing protein</fullName>
    </recommendedName>
</protein>
<reference evidence="3 5" key="1">
    <citation type="submission" date="2015-12" db="EMBL/GenBank/DDBJ databases">
        <title>Amycolatopsis regifaucium genome sequencing and assembly.</title>
        <authorList>
            <person name="Mayilraj S."/>
        </authorList>
    </citation>
    <scope>NUCLEOTIDE SEQUENCE [LARGE SCALE GENOMIC DNA]</scope>
    <source>
        <strain evidence="3 5">GY080</strain>
    </source>
</reference>
<evidence type="ECO:0000313" key="3">
    <source>
        <dbReference type="EMBL" id="KZB86279.1"/>
    </source>
</evidence>
<feature type="domain" description="YCII-related" evidence="2">
    <location>
        <begin position="1"/>
        <end position="111"/>
    </location>
</feature>
<comment type="similarity">
    <text evidence="1">Belongs to the YciI family.</text>
</comment>
<accession>A0A154MS34</accession>
<dbReference type="Proteomes" id="UP000076321">
    <property type="component" value="Unassembled WGS sequence"/>
</dbReference>
<evidence type="ECO:0000313" key="4">
    <source>
        <dbReference type="EMBL" id="OKA03153.1"/>
    </source>
</evidence>
<evidence type="ECO:0000313" key="6">
    <source>
        <dbReference type="Proteomes" id="UP000186883"/>
    </source>
</evidence>
<comment type="caution">
    <text evidence="3">The sequence shown here is derived from an EMBL/GenBank/DDBJ whole genome shotgun (WGS) entry which is preliminary data.</text>
</comment>
<evidence type="ECO:0000259" key="2">
    <source>
        <dbReference type="Pfam" id="PF03795"/>
    </source>
</evidence>
<evidence type="ECO:0000313" key="5">
    <source>
        <dbReference type="Proteomes" id="UP000076321"/>
    </source>
</evidence>
<sequence>MEYLVLIYRDESKDGDVDWAKLGREYEEYAAAVAQAAVMRGGKKLQPSATATTVVVRADQRLVTDGPFAEAREQLGGFFVLDCANLDEALEWAARCPGASHGTVEVRPVMPT</sequence>
<dbReference type="AlphaFoldDB" id="A0A154MS34"/>
<dbReference type="Pfam" id="PF03795">
    <property type="entry name" value="YCII"/>
    <property type="match status" value="1"/>
</dbReference>
<dbReference type="InterPro" id="IPR011008">
    <property type="entry name" value="Dimeric_a/b-barrel"/>
</dbReference>
<dbReference type="EMBL" id="LOBU02000042">
    <property type="protein sequence ID" value="OKA03153.1"/>
    <property type="molecule type" value="Genomic_DNA"/>
</dbReference>
<organism evidence="3 5">
    <name type="scientific">Amycolatopsis regifaucium</name>
    <dbReference type="NCBI Taxonomy" id="546365"/>
    <lineage>
        <taxon>Bacteria</taxon>
        <taxon>Bacillati</taxon>
        <taxon>Actinomycetota</taxon>
        <taxon>Actinomycetes</taxon>
        <taxon>Pseudonocardiales</taxon>
        <taxon>Pseudonocardiaceae</taxon>
        <taxon>Amycolatopsis</taxon>
    </lineage>
</organism>
<dbReference type="InterPro" id="IPR005545">
    <property type="entry name" value="YCII"/>
</dbReference>
<reference evidence="4 6" key="2">
    <citation type="submission" date="2016-11" db="EMBL/GenBank/DDBJ databases">
        <title>Genome sequencing of Amycolatopsis regifaucium.</title>
        <authorList>
            <person name="Mayilraj S."/>
            <person name="Kaur N."/>
        </authorList>
    </citation>
    <scope>NUCLEOTIDE SEQUENCE [LARGE SCALE GENOMIC DNA]</scope>
    <source>
        <strain evidence="4 6">GY080</strain>
    </source>
</reference>
<dbReference type="OrthoDB" id="668782at2"/>